<keyword evidence="5 8" id="KW-0472">Membrane</keyword>
<dbReference type="GO" id="GO:0005789">
    <property type="term" value="C:endoplasmic reticulum membrane"/>
    <property type="evidence" value="ECO:0007669"/>
    <property type="project" value="InterPro"/>
</dbReference>
<evidence type="ECO:0000256" key="2">
    <source>
        <dbReference type="ARBA" id="ARBA00008932"/>
    </source>
</evidence>
<dbReference type="InterPro" id="IPR016763">
    <property type="entry name" value="VAP"/>
</dbReference>
<feature type="coiled-coil region" evidence="6">
    <location>
        <begin position="326"/>
        <end position="360"/>
    </location>
</feature>
<dbReference type="Pfam" id="PF00635">
    <property type="entry name" value="Motile_Sperm"/>
    <property type="match status" value="1"/>
</dbReference>
<keyword evidence="11" id="KW-1185">Reference proteome</keyword>
<organism evidence="10 11">
    <name type="scientific">Tropilaelaps mercedesae</name>
    <dbReference type="NCBI Taxonomy" id="418985"/>
    <lineage>
        <taxon>Eukaryota</taxon>
        <taxon>Metazoa</taxon>
        <taxon>Ecdysozoa</taxon>
        <taxon>Arthropoda</taxon>
        <taxon>Chelicerata</taxon>
        <taxon>Arachnida</taxon>
        <taxon>Acari</taxon>
        <taxon>Parasitiformes</taxon>
        <taxon>Mesostigmata</taxon>
        <taxon>Gamasina</taxon>
        <taxon>Dermanyssoidea</taxon>
        <taxon>Laelapidae</taxon>
        <taxon>Tropilaelaps</taxon>
    </lineage>
</organism>
<evidence type="ECO:0000256" key="7">
    <source>
        <dbReference type="SAM" id="MobiDB-lite"/>
    </source>
</evidence>
<dbReference type="PANTHER" id="PTHR10809:SF6">
    <property type="entry name" value="AT11025P-RELATED"/>
    <property type="match status" value="1"/>
</dbReference>
<evidence type="ECO:0000259" key="9">
    <source>
        <dbReference type="PROSITE" id="PS50202"/>
    </source>
</evidence>
<dbReference type="InterPro" id="IPR013783">
    <property type="entry name" value="Ig-like_fold"/>
</dbReference>
<protein>
    <submittedName>
        <fullName evidence="10">Vesicle-associated membrane protein/synaptobrevin-binding protein-like</fullName>
    </submittedName>
</protein>
<keyword evidence="4 8" id="KW-1133">Transmembrane helix</keyword>
<gene>
    <name evidence="10" type="ORF">BIW11_02771</name>
</gene>
<accession>A0A1V9XXJ1</accession>
<dbReference type="SUPFAM" id="SSF49354">
    <property type="entry name" value="PapD-like"/>
    <property type="match status" value="1"/>
</dbReference>
<evidence type="ECO:0000256" key="8">
    <source>
        <dbReference type="SAM" id="Phobius"/>
    </source>
</evidence>
<dbReference type="Proteomes" id="UP000192247">
    <property type="component" value="Unassembled WGS sequence"/>
</dbReference>
<evidence type="ECO:0000256" key="3">
    <source>
        <dbReference type="ARBA" id="ARBA00022692"/>
    </source>
</evidence>
<dbReference type="Gene3D" id="2.60.40.10">
    <property type="entry name" value="Immunoglobulins"/>
    <property type="match status" value="1"/>
</dbReference>
<comment type="similarity">
    <text evidence="2">Belongs to the VAMP-associated protein (VAP) (TC 9.B.17) family.</text>
</comment>
<evidence type="ECO:0000313" key="10">
    <source>
        <dbReference type="EMBL" id="OQR78237.1"/>
    </source>
</evidence>
<feature type="region of interest" description="Disordered" evidence="7">
    <location>
        <begin position="23"/>
        <end position="43"/>
    </location>
</feature>
<dbReference type="PROSITE" id="PS50202">
    <property type="entry name" value="MSP"/>
    <property type="match status" value="1"/>
</dbReference>
<comment type="subcellular location">
    <subcellularLocation>
        <location evidence="1">Membrane</location>
        <topology evidence="1">Single-pass type IV membrane protein</topology>
    </subcellularLocation>
</comment>
<dbReference type="InterPro" id="IPR000535">
    <property type="entry name" value="MSP_dom"/>
</dbReference>
<name>A0A1V9XXJ1_9ACAR</name>
<sequence length="419" mass="47413">MRQGEWKYEHRFWREDSKLAGSSHTRTHYIPQRGGSRDHAPDGPGLSIQRALQRLYVEEILNAQTVWEPLAGNVAAILMAKLNEDQRRSTTMEHDADACVYLSLAREVRLLHCICEQRSRWLNCEEVVVAAAKLLCSAKSACSTFGHIELVGFGTSKSLNPVADIIASTPETSNQTCGNMEKNILILDPKHELRFCGSFREPIQATLKLSNPSDKRVCFKMRTTAPKMYGVRPTCGDLKPHSNQTVRVLLQPFHFNPNEQLKHKFLVQSTVVPLDMDDINYDKIWKSVEPADVMETKLKCVLEQSGGDFIQQPQTDVEISRRQYEAVRTVQRDENLAEELRKLKEENILLKKENVFLRHKDLRQQHASSTQTAPSLGKSESIEFSSVSPDMFADASMTSVFVMSIILLSVGFLIAKTIL</sequence>
<evidence type="ECO:0000256" key="5">
    <source>
        <dbReference type="ARBA" id="ARBA00023136"/>
    </source>
</evidence>
<feature type="domain" description="MSP" evidence="9">
    <location>
        <begin position="184"/>
        <end position="303"/>
    </location>
</feature>
<dbReference type="GO" id="GO:0090158">
    <property type="term" value="P:endoplasmic reticulum membrane organization"/>
    <property type="evidence" value="ECO:0007669"/>
    <property type="project" value="TreeGrafter"/>
</dbReference>
<dbReference type="AlphaFoldDB" id="A0A1V9XXJ1"/>
<keyword evidence="3 8" id="KW-0812">Transmembrane</keyword>
<dbReference type="STRING" id="418985.A0A1V9XXJ1"/>
<keyword evidence="6" id="KW-0175">Coiled coil</keyword>
<dbReference type="InParanoid" id="A0A1V9XXJ1"/>
<comment type="caution">
    <text evidence="10">The sequence shown here is derived from an EMBL/GenBank/DDBJ whole genome shotgun (WGS) entry which is preliminary data.</text>
</comment>
<dbReference type="PANTHER" id="PTHR10809">
    <property type="entry name" value="VESICLE-ASSOCIATED MEMBRANE PROTEIN-ASSOCIATED PROTEIN"/>
    <property type="match status" value="1"/>
</dbReference>
<evidence type="ECO:0000313" key="11">
    <source>
        <dbReference type="Proteomes" id="UP000192247"/>
    </source>
</evidence>
<proteinExistence type="inferred from homology"/>
<dbReference type="GO" id="GO:0061817">
    <property type="term" value="P:endoplasmic reticulum-plasma membrane tethering"/>
    <property type="evidence" value="ECO:0007669"/>
    <property type="project" value="TreeGrafter"/>
</dbReference>
<dbReference type="OrthoDB" id="264603at2759"/>
<reference evidence="10 11" key="1">
    <citation type="journal article" date="2017" name="Gigascience">
        <title>Draft genome of the honey bee ectoparasitic mite, Tropilaelaps mercedesae, is shaped by the parasitic life history.</title>
        <authorList>
            <person name="Dong X."/>
            <person name="Armstrong S.D."/>
            <person name="Xia D."/>
            <person name="Makepeace B.L."/>
            <person name="Darby A.C."/>
            <person name="Kadowaki T."/>
        </authorList>
    </citation>
    <scope>NUCLEOTIDE SEQUENCE [LARGE SCALE GENOMIC DNA]</scope>
    <source>
        <strain evidence="10">Wuxi-XJTLU</strain>
    </source>
</reference>
<dbReference type="EMBL" id="MNPL01002479">
    <property type="protein sequence ID" value="OQR78237.1"/>
    <property type="molecule type" value="Genomic_DNA"/>
</dbReference>
<evidence type="ECO:0000256" key="1">
    <source>
        <dbReference type="ARBA" id="ARBA00004211"/>
    </source>
</evidence>
<evidence type="ECO:0000256" key="4">
    <source>
        <dbReference type="ARBA" id="ARBA00022989"/>
    </source>
</evidence>
<feature type="transmembrane region" description="Helical" evidence="8">
    <location>
        <begin position="395"/>
        <end position="415"/>
    </location>
</feature>
<dbReference type="GO" id="GO:0005886">
    <property type="term" value="C:plasma membrane"/>
    <property type="evidence" value="ECO:0007669"/>
    <property type="project" value="TreeGrafter"/>
</dbReference>
<dbReference type="InterPro" id="IPR008962">
    <property type="entry name" value="PapD-like_sf"/>
</dbReference>
<evidence type="ECO:0000256" key="6">
    <source>
        <dbReference type="SAM" id="Coils"/>
    </source>
</evidence>
<dbReference type="GO" id="GO:0033149">
    <property type="term" value="F:FFAT motif binding"/>
    <property type="evidence" value="ECO:0007669"/>
    <property type="project" value="TreeGrafter"/>
</dbReference>